<evidence type="ECO:0000313" key="2">
    <source>
        <dbReference type="EMBL" id="ESP87795.1"/>
    </source>
</evidence>
<comment type="caution">
    <text evidence="2">The sequence shown here is derived from an EMBL/GenBank/DDBJ whole genome shotgun (WGS) entry which is preliminary data.</text>
</comment>
<reference evidence="2 3" key="1">
    <citation type="journal article" date="2013" name="Genome Announc.">
        <title>Draft Genome Sequence of 'Candidatus Halobonum tyrrellensis' Strain G22, Isolated from the Hypersaline Waters of Lake Tyrrell, Australia.</title>
        <authorList>
            <person name="Ugalde J.A."/>
            <person name="Narasingarao P."/>
            <person name="Kuo S."/>
            <person name="Podell S."/>
            <person name="Allen E.E."/>
        </authorList>
    </citation>
    <scope>NUCLEOTIDE SEQUENCE [LARGE SCALE GENOMIC DNA]</scope>
    <source>
        <strain evidence="2 3">G22</strain>
    </source>
</reference>
<evidence type="ECO:0000256" key="1">
    <source>
        <dbReference type="SAM" id="MobiDB-lite"/>
    </source>
</evidence>
<feature type="compositionally biased region" description="Basic and acidic residues" evidence="1">
    <location>
        <begin position="64"/>
        <end position="74"/>
    </location>
</feature>
<dbReference type="Proteomes" id="UP000017840">
    <property type="component" value="Unassembled WGS sequence"/>
</dbReference>
<protein>
    <submittedName>
        <fullName evidence="2">Uncharacterized protein</fullName>
    </submittedName>
</protein>
<dbReference type="EMBL" id="ASGZ01000044">
    <property type="protein sequence ID" value="ESP87795.1"/>
    <property type="molecule type" value="Genomic_DNA"/>
</dbReference>
<evidence type="ECO:0000313" key="3">
    <source>
        <dbReference type="Proteomes" id="UP000017840"/>
    </source>
</evidence>
<keyword evidence="3" id="KW-1185">Reference proteome</keyword>
<dbReference type="AlphaFoldDB" id="V4HAU0"/>
<gene>
    <name evidence="2" type="ORF">K933_12401</name>
</gene>
<name>V4HAU0_9EURY</name>
<proteinExistence type="predicted"/>
<feature type="region of interest" description="Disordered" evidence="1">
    <location>
        <begin position="62"/>
        <end position="106"/>
    </location>
</feature>
<sequence>MSFARWLQVPFVRSNTYADPPLRWSRAPTTAVSPEPDTATDWAYASPPFLFAAVSLATWSYPSEGREQPSEERSTVSSCVPGPKVPVAASARRCWDSKENSPPGRG</sequence>
<accession>V4HAU0</accession>
<organism evidence="2 3">
    <name type="scientific">Candidatus Halobonum tyrrellensis G22</name>
    <dbReference type="NCBI Taxonomy" id="1324957"/>
    <lineage>
        <taxon>Archaea</taxon>
        <taxon>Methanobacteriati</taxon>
        <taxon>Methanobacteriota</taxon>
        <taxon>Stenosarchaea group</taxon>
        <taxon>Halobacteria</taxon>
        <taxon>Halobacteriales</taxon>
        <taxon>Haloferacaceae</taxon>
        <taxon>Candidatus Halobonum</taxon>
    </lineage>
</organism>